<accession>A0A8S1BHM9</accession>
<proteinExistence type="predicted"/>
<dbReference type="InterPro" id="IPR050951">
    <property type="entry name" value="Retrovirus_Pol_polyprotein"/>
</dbReference>
<evidence type="ECO:0000313" key="2">
    <source>
        <dbReference type="EMBL" id="CAB3258811.1"/>
    </source>
</evidence>
<evidence type="ECO:0000313" key="3">
    <source>
        <dbReference type="Proteomes" id="UP000494106"/>
    </source>
</evidence>
<keyword evidence="1" id="KW-1133">Transmembrane helix</keyword>
<dbReference type="PANTHER" id="PTHR37984">
    <property type="entry name" value="PROTEIN CBG26694"/>
    <property type="match status" value="1"/>
</dbReference>
<gene>
    <name evidence="2" type="ORF">APLA_LOCUS16685</name>
</gene>
<dbReference type="EMBL" id="CADEBC010000602">
    <property type="protein sequence ID" value="CAB3258811.1"/>
    <property type="molecule type" value="Genomic_DNA"/>
</dbReference>
<name>A0A8S1BHM9_ARCPL</name>
<dbReference type="AlphaFoldDB" id="A0A8S1BHM9"/>
<protein>
    <recommendedName>
        <fullName evidence="4">Integrase catalytic domain-containing protein</fullName>
    </recommendedName>
</protein>
<keyword evidence="1" id="KW-0472">Membrane</keyword>
<keyword evidence="3" id="KW-1185">Reference proteome</keyword>
<evidence type="ECO:0000256" key="1">
    <source>
        <dbReference type="SAM" id="Phobius"/>
    </source>
</evidence>
<sequence>MTRSYVWWPGIDKTTEAERAVCAAVAEAPHQHAPKSWPWPNKPWSILHIDFLGPIAGLTYLIIVDACSKRTEAINMTRTAVQAVIVVLGE</sequence>
<dbReference type="PANTHER" id="PTHR37984:SF5">
    <property type="entry name" value="PROTEIN NYNRIN-LIKE"/>
    <property type="match status" value="1"/>
</dbReference>
<evidence type="ECO:0008006" key="4">
    <source>
        <dbReference type="Google" id="ProtNLM"/>
    </source>
</evidence>
<dbReference type="Proteomes" id="UP000494106">
    <property type="component" value="Unassembled WGS sequence"/>
</dbReference>
<organism evidence="2 3">
    <name type="scientific">Arctia plantaginis</name>
    <name type="common">Wood tiger moth</name>
    <name type="synonym">Phalaena plantaginis</name>
    <dbReference type="NCBI Taxonomy" id="874455"/>
    <lineage>
        <taxon>Eukaryota</taxon>
        <taxon>Metazoa</taxon>
        <taxon>Ecdysozoa</taxon>
        <taxon>Arthropoda</taxon>
        <taxon>Hexapoda</taxon>
        <taxon>Insecta</taxon>
        <taxon>Pterygota</taxon>
        <taxon>Neoptera</taxon>
        <taxon>Endopterygota</taxon>
        <taxon>Lepidoptera</taxon>
        <taxon>Glossata</taxon>
        <taxon>Ditrysia</taxon>
        <taxon>Noctuoidea</taxon>
        <taxon>Erebidae</taxon>
        <taxon>Arctiinae</taxon>
        <taxon>Arctia</taxon>
    </lineage>
</organism>
<feature type="transmembrane region" description="Helical" evidence="1">
    <location>
        <begin position="44"/>
        <end position="63"/>
    </location>
</feature>
<comment type="caution">
    <text evidence="2">The sequence shown here is derived from an EMBL/GenBank/DDBJ whole genome shotgun (WGS) entry which is preliminary data.</text>
</comment>
<reference evidence="2 3" key="1">
    <citation type="submission" date="2020-04" db="EMBL/GenBank/DDBJ databases">
        <authorList>
            <person name="Wallbank WR R."/>
            <person name="Pardo Diaz C."/>
            <person name="Kozak K."/>
            <person name="Martin S."/>
            <person name="Jiggins C."/>
            <person name="Moest M."/>
            <person name="Warren A I."/>
            <person name="Byers J.R.P. K."/>
            <person name="Montejo-Kovacevich G."/>
            <person name="Yen C E."/>
        </authorList>
    </citation>
    <scope>NUCLEOTIDE SEQUENCE [LARGE SCALE GENOMIC DNA]</scope>
</reference>
<keyword evidence="1" id="KW-0812">Transmembrane</keyword>
<dbReference type="OrthoDB" id="10058156at2759"/>